<dbReference type="Proteomes" id="UP000009168">
    <property type="component" value="Unassembled WGS sequence"/>
</dbReference>
<dbReference type="AlphaFoldDB" id="W7X4S1"/>
<proteinExistence type="predicted"/>
<organism evidence="2 3">
    <name type="scientific">Tetrahymena thermophila (strain SB210)</name>
    <dbReference type="NCBI Taxonomy" id="312017"/>
    <lineage>
        <taxon>Eukaryota</taxon>
        <taxon>Sar</taxon>
        <taxon>Alveolata</taxon>
        <taxon>Ciliophora</taxon>
        <taxon>Intramacronucleata</taxon>
        <taxon>Oligohymenophorea</taxon>
        <taxon>Hymenostomatida</taxon>
        <taxon>Tetrahymenina</taxon>
        <taxon>Tetrahymenidae</taxon>
        <taxon>Tetrahymena</taxon>
    </lineage>
</organism>
<dbReference type="EMBL" id="GG662699">
    <property type="protein sequence ID" value="EWS74315.1"/>
    <property type="molecule type" value="Genomic_DNA"/>
</dbReference>
<accession>W7X4S1</accession>
<keyword evidence="3" id="KW-1185">Reference proteome</keyword>
<sequence length="185" mass="22872">MIKHFFYFLFKINQEKINKTQQKYNFQEKIIKKNLMNQLYINFQFIMQRVFYNFSLMISLLSSLNFFLNYYFYLLSNNILFQLILKFYLSCQAFQTNKDNLINQVIKIMILKQVNIQKKKEIKKNLKKIKIFNQYLSIQVQRKNKVSQEIIDEEEDWEFEDLDQTHSFLKFKEIYRFLLIITTII</sequence>
<dbReference type="InParanoid" id="W7X4S1"/>
<dbReference type="KEGG" id="tet:TTHERM_000128899"/>
<gene>
    <name evidence="2" type="ORF">TTHERM_000128899</name>
</gene>
<feature type="transmembrane region" description="Helical" evidence="1">
    <location>
        <begin position="39"/>
        <end position="64"/>
    </location>
</feature>
<dbReference type="GeneID" id="24437413"/>
<reference evidence="3" key="1">
    <citation type="journal article" date="2006" name="PLoS Biol.">
        <title>Macronuclear genome sequence of the ciliate Tetrahymena thermophila, a model eukaryote.</title>
        <authorList>
            <person name="Eisen J.A."/>
            <person name="Coyne R.S."/>
            <person name="Wu M."/>
            <person name="Wu D."/>
            <person name="Thiagarajan M."/>
            <person name="Wortman J.R."/>
            <person name="Badger J.H."/>
            <person name="Ren Q."/>
            <person name="Amedeo P."/>
            <person name="Jones K.M."/>
            <person name="Tallon L.J."/>
            <person name="Delcher A.L."/>
            <person name="Salzberg S.L."/>
            <person name="Silva J.C."/>
            <person name="Haas B.J."/>
            <person name="Majoros W.H."/>
            <person name="Farzad M."/>
            <person name="Carlton J.M."/>
            <person name="Smith R.K. Jr."/>
            <person name="Garg J."/>
            <person name="Pearlman R.E."/>
            <person name="Karrer K.M."/>
            <person name="Sun L."/>
            <person name="Manning G."/>
            <person name="Elde N.C."/>
            <person name="Turkewitz A.P."/>
            <person name="Asai D.J."/>
            <person name="Wilkes D.E."/>
            <person name="Wang Y."/>
            <person name="Cai H."/>
            <person name="Collins K."/>
            <person name="Stewart B.A."/>
            <person name="Lee S.R."/>
            <person name="Wilamowska K."/>
            <person name="Weinberg Z."/>
            <person name="Ruzzo W.L."/>
            <person name="Wloga D."/>
            <person name="Gaertig J."/>
            <person name="Frankel J."/>
            <person name="Tsao C.-C."/>
            <person name="Gorovsky M.A."/>
            <person name="Keeling P.J."/>
            <person name="Waller R.F."/>
            <person name="Patron N.J."/>
            <person name="Cherry J.M."/>
            <person name="Stover N.A."/>
            <person name="Krieger C.J."/>
            <person name="del Toro C."/>
            <person name="Ryder H.F."/>
            <person name="Williamson S.C."/>
            <person name="Barbeau R.A."/>
            <person name="Hamilton E.P."/>
            <person name="Orias E."/>
        </authorList>
    </citation>
    <scope>NUCLEOTIDE SEQUENCE [LARGE SCALE GENOMIC DNA]</scope>
    <source>
        <strain evidence="3">SB210</strain>
    </source>
</reference>
<keyword evidence="1" id="KW-0472">Membrane</keyword>
<name>W7X4S1_TETTS</name>
<keyword evidence="1" id="KW-1133">Transmembrane helix</keyword>
<protein>
    <submittedName>
        <fullName evidence="2">Transmembrane protein, putative</fullName>
    </submittedName>
</protein>
<evidence type="ECO:0000256" key="1">
    <source>
        <dbReference type="SAM" id="Phobius"/>
    </source>
</evidence>
<evidence type="ECO:0000313" key="3">
    <source>
        <dbReference type="Proteomes" id="UP000009168"/>
    </source>
</evidence>
<keyword evidence="1 2" id="KW-0812">Transmembrane</keyword>
<dbReference type="RefSeq" id="XP_012653136.1">
    <property type="nucleotide sequence ID" value="XM_012797682.1"/>
</dbReference>
<evidence type="ECO:0000313" key="2">
    <source>
        <dbReference type="EMBL" id="EWS74315.1"/>
    </source>
</evidence>